<feature type="compositionally biased region" description="Basic residues" evidence="2">
    <location>
        <begin position="1269"/>
        <end position="1278"/>
    </location>
</feature>
<dbReference type="GO" id="GO:0000796">
    <property type="term" value="C:condensin complex"/>
    <property type="evidence" value="ECO:0007669"/>
    <property type="project" value="TreeGrafter"/>
</dbReference>
<feature type="compositionally biased region" description="Low complexity" evidence="2">
    <location>
        <begin position="467"/>
        <end position="490"/>
    </location>
</feature>
<keyword evidence="1" id="KW-0175">Coiled coil</keyword>
<feature type="compositionally biased region" description="Basic and acidic residues" evidence="2">
    <location>
        <begin position="303"/>
        <end position="322"/>
    </location>
</feature>
<feature type="compositionally biased region" description="Polar residues" evidence="2">
    <location>
        <begin position="962"/>
        <end position="979"/>
    </location>
</feature>
<dbReference type="PANTHER" id="PTHR14324:SF3">
    <property type="entry name" value="CONDENSIN-2 COMPLEX SUBUNIT H2"/>
    <property type="match status" value="1"/>
</dbReference>
<evidence type="ECO:0000256" key="2">
    <source>
        <dbReference type="SAM" id="MobiDB-lite"/>
    </source>
</evidence>
<comment type="caution">
    <text evidence="4">The sequence shown here is derived from an EMBL/GenBank/DDBJ whole genome shotgun (WGS) entry which is preliminary data.</text>
</comment>
<feature type="compositionally biased region" description="Polar residues" evidence="2">
    <location>
        <begin position="517"/>
        <end position="526"/>
    </location>
</feature>
<accession>A0A0L0BZT0</accession>
<dbReference type="GO" id="GO:0010032">
    <property type="term" value="P:meiotic chromosome condensation"/>
    <property type="evidence" value="ECO:0007669"/>
    <property type="project" value="TreeGrafter"/>
</dbReference>
<feature type="region of interest" description="Disordered" evidence="2">
    <location>
        <begin position="406"/>
        <end position="443"/>
    </location>
</feature>
<gene>
    <name evidence="4" type="ORF">FF38_12983</name>
</gene>
<feature type="compositionally biased region" description="Polar residues" evidence="2">
    <location>
        <begin position="904"/>
        <end position="926"/>
    </location>
</feature>
<keyword evidence="5" id="KW-1185">Reference proteome</keyword>
<dbReference type="GO" id="GO:0051306">
    <property type="term" value="P:mitotic sister chromatid separation"/>
    <property type="evidence" value="ECO:0007669"/>
    <property type="project" value="TreeGrafter"/>
</dbReference>
<feature type="region of interest" description="Disordered" evidence="2">
    <location>
        <begin position="294"/>
        <end position="381"/>
    </location>
</feature>
<dbReference type="STRING" id="7375.A0A0L0BZT0"/>
<evidence type="ECO:0000259" key="3">
    <source>
        <dbReference type="Pfam" id="PF16858"/>
    </source>
</evidence>
<dbReference type="InterPro" id="IPR031737">
    <property type="entry name" value="CNDH2_C"/>
</dbReference>
<protein>
    <recommendedName>
        <fullName evidence="3">Condensin-2 complex subunit H2 C-terminal domain-containing protein</fullName>
    </recommendedName>
</protein>
<dbReference type="InterPro" id="IPR031739">
    <property type="entry name" value="Ncaph2"/>
</dbReference>
<dbReference type="OrthoDB" id="10038475at2759"/>
<feature type="compositionally biased region" description="Polar residues" evidence="2">
    <location>
        <begin position="369"/>
        <end position="381"/>
    </location>
</feature>
<feature type="compositionally biased region" description="Low complexity" evidence="2">
    <location>
        <begin position="122"/>
        <end position="132"/>
    </location>
</feature>
<dbReference type="GO" id="GO:0005634">
    <property type="term" value="C:nucleus"/>
    <property type="evidence" value="ECO:0007669"/>
    <property type="project" value="TreeGrafter"/>
</dbReference>
<feature type="compositionally biased region" description="Low complexity" evidence="2">
    <location>
        <begin position="980"/>
        <end position="1003"/>
    </location>
</feature>
<dbReference type="EMBL" id="JRES01001097">
    <property type="protein sequence ID" value="KNC25560.1"/>
    <property type="molecule type" value="Genomic_DNA"/>
</dbReference>
<feature type="compositionally biased region" description="Basic and acidic residues" evidence="2">
    <location>
        <begin position="1231"/>
        <end position="1248"/>
    </location>
</feature>
<feature type="coiled-coil region" evidence="1">
    <location>
        <begin position="1038"/>
        <end position="1065"/>
    </location>
</feature>
<sequence length="1380" mass="155467">MADALTEILRAASKHPNSRVSKLIHTVEEEPSQKNIVLLLIELAEHAEYSTDFNVSLKYYLDLFEHLGINSDLVLNEAGLLLVNSSKIYSKRVDYVQSLVERQILTLSNADDELQKQKLEQEAAAENAATPTEKPKRGRKRALDAPSDPYEVELIPKKFKKLTEEKRFAAPKTPQKAKSVLRNIEMEQHIHPAGWLHATIYDLENEEDVDTKRNYKLFTYHVEHRYNTLVPDINFRLHFKVKDYIDEQEEMEADEACNTDRSWPPLSEAYVQKYLRLENYVLQQDLKVNKRKAAEMEEDDDLDKSQDTDVIIKDDNDNKNETQLEQTMLDSSTAETAAADTTKDNLDSTNSNGKNDSGLGQSLLDESVPSDSTNIENLNDTNIAAESNKSLNVTENIQENDSALGTSVLDQTSNTENNTTGNLDNTTNSENLNETNTEEPNKSLNITENQQENDSALGTSVLDQTDNTENNTTIEEGNLDTTTNAENPNETNEEEANNSLNATENDSALSNSVLDQTNNTSTATEGNFDETTAETSGILETSSGDNEANETTTEMEKEGDKSTNTAALIVPIENRKDSALSDDRHHSISTENLAMSMENLNKIDDKTLQIDLGHEKDKDNNQLQVQLPHTDDEGVYLSDQEEHDCRMLSPIINATNILPGVERKDITIYMDDELRQALDMRDGIMEHFSHETYKVPVITEPKKQNLLFNIFKLPEKLVRRKVIFKLGPEMDLYLQARSLKRSRPEQPTRSTRAPQLLQWFSLNNTDMTGVCMSPPYSPGHCSEFYGFSDNEDDDDDTLSCADFCGFTEEEQSTLMIKHTSRLSRDSGVGVDVNALTPEKETLEIIFEDGEISAIDNCKKVLNLEEMPVSAEQCTEAILNQLPEEIRDVLTTELKENNETTNDESQITETQESCSQAIDSQVSINNTEDTENVATESSVENSESLSSENPSTNNTQESDTKLTECSTESLQECSESTETLATSGSQETTTEQTADAATEATTSESQDKLTDVPVESEIPKETNVASKPDDDVEIKDIIISNTEESHKSAEELLKEKLDAANSMEESDNFDHHVDITEDCDSDEDDEMLNLDTQGTKTKIQQWHEHLQPILAKSRERHHFDVFKLGTEIIQTVQSTKPAQDDKEETLNDIKSKRPVASFQDIMDNKDTSYVSRYFLSTLLLANQSNIEISIENKSSEKPSSWHDIQLKLLSTKRHTVAIEDNIGMIDNKLKVGDRNDKKDKQNTKPEQEKLTNPIDEEEDEPLIKLQNSKKSPKKTKTSLKRASDNNTTANIALKKPKEITHSRHNELPNLIESVQIIKSPQIKELNLLPSTSRQSQLLNTSTFKVNINNVRTLQPIEKKLANQNLTKYFRKIKKLPILVKV</sequence>
<evidence type="ECO:0000256" key="1">
    <source>
        <dbReference type="SAM" id="Coils"/>
    </source>
</evidence>
<dbReference type="Proteomes" id="UP000037069">
    <property type="component" value="Unassembled WGS sequence"/>
</dbReference>
<feature type="region of interest" description="Disordered" evidence="2">
    <location>
        <begin position="896"/>
        <end position="1028"/>
    </location>
</feature>
<evidence type="ECO:0000313" key="4">
    <source>
        <dbReference type="EMBL" id="KNC25560.1"/>
    </source>
</evidence>
<feature type="region of interest" description="Disordered" evidence="2">
    <location>
        <begin position="121"/>
        <end position="145"/>
    </location>
</feature>
<name>A0A0L0BZT0_LUCCU</name>
<evidence type="ECO:0000313" key="5">
    <source>
        <dbReference type="Proteomes" id="UP000037069"/>
    </source>
</evidence>
<feature type="domain" description="Condensin-2 complex subunit H2 C-terminal" evidence="3">
    <location>
        <begin position="1095"/>
        <end position="1214"/>
    </location>
</feature>
<feature type="compositionally biased region" description="Low complexity" evidence="2">
    <location>
        <begin position="414"/>
        <end position="435"/>
    </location>
</feature>
<dbReference type="OMA" id="ITEDCDS"/>
<feature type="region of interest" description="Disordered" evidence="2">
    <location>
        <begin position="1231"/>
        <end position="1283"/>
    </location>
</feature>
<proteinExistence type="predicted"/>
<feature type="region of interest" description="Disordered" evidence="2">
    <location>
        <begin position="517"/>
        <end position="564"/>
    </location>
</feature>
<organism evidence="4 5">
    <name type="scientific">Lucilia cuprina</name>
    <name type="common">Green bottle fly</name>
    <name type="synonym">Australian sheep blowfly</name>
    <dbReference type="NCBI Taxonomy" id="7375"/>
    <lineage>
        <taxon>Eukaryota</taxon>
        <taxon>Metazoa</taxon>
        <taxon>Ecdysozoa</taxon>
        <taxon>Arthropoda</taxon>
        <taxon>Hexapoda</taxon>
        <taxon>Insecta</taxon>
        <taxon>Pterygota</taxon>
        <taxon>Neoptera</taxon>
        <taxon>Endopterygota</taxon>
        <taxon>Diptera</taxon>
        <taxon>Brachycera</taxon>
        <taxon>Muscomorpha</taxon>
        <taxon>Oestroidea</taxon>
        <taxon>Calliphoridae</taxon>
        <taxon>Luciliinae</taxon>
        <taxon>Lucilia</taxon>
    </lineage>
</organism>
<dbReference type="GO" id="GO:0003682">
    <property type="term" value="F:chromatin binding"/>
    <property type="evidence" value="ECO:0007669"/>
    <property type="project" value="TreeGrafter"/>
</dbReference>
<dbReference type="PANTHER" id="PTHR14324">
    <property type="entry name" value="CONDENSIN-2 COMPLEX SUBUNIT H2"/>
    <property type="match status" value="1"/>
</dbReference>
<feature type="compositionally biased region" description="Polar residues" evidence="2">
    <location>
        <begin position="533"/>
        <end position="552"/>
    </location>
</feature>
<reference evidence="4 5" key="1">
    <citation type="journal article" date="2015" name="Nat. Commun.">
        <title>Lucilia cuprina genome unlocks parasitic fly biology to underpin future interventions.</title>
        <authorList>
            <person name="Anstead C.A."/>
            <person name="Korhonen P.K."/>
            <person name="Young N.D."/>
            <person name="Hall R.S."/>
            <person name="Jex A.R."/>
            <person name="Murali S.C."/>
            <person name="Hughes D.S."/>
            <person name="Lee S.F."/>
            <person name="Perry T."/>
            <person name="Stroehlein A.J."/>
            <person name="Ansell B.R."/>
            <person name="Breugelmans B."/>
            <person name="Hofmann A."/>
            <person name="Qu J."/>
            <person name="Dugan S."/>
            <person name="Lee S.L."/>
            <person name="Chao H."/>
            <person name="Dinh H."/>
            <person name="Han Y."/>
            <person name="Doddapaneni H.V."/>
            <person name="Worley K.C."/>
            <person name="Muzny D.M."/>
            <person name="Ioannidis P."/>
            <person name="Waterhouse R.M."/>
            <person name="Zdobnov E.M."/>
            <person name="James P.J."/>
            <person name="Bagnall N.H."/>
            <person name="Kotze A.C."/>
            <person name="Gibbs R.A."/>
            <person name="Richards S."/>
            <person name="Batterham P."/>
            <person name="Gasser R.B."/>
        </authorList>
    </citation>
    <scope>NUCLEOTIDE SEQUENCE [LARGE SCALE GENOMIC DNA]</scope>
    <source>
        <strain evidence="4 5">LS</strain>
        <tissue evidence="4">Full body</tissue>
    </source>
</reference>
<feature type="region of interest" description="Disordered" evidence="2">
    <location>
        <begin position="460"/>
        <end position="498"/>
    </location>
</feature>
<feature type="compositionally biased region" description="Low complexity" evidence="2">
    <location>
        <begin position="934"/>
        <end position="954"/>
    </location>
</feature>
<dbReference type="Pfam" id="PF16858">
    <property type="entry name" value="CNDH2_C"/>
    <property type="match status" value="1"/>
</dbReference>
<feature type="compositionally biased region" description="Polar residues" evidence="2">
    <location>
        <begin position="347"/>
        <end position="360"/>
    </location>
</feature>
<feature type="compositionally biased region" description="Low complexity" evidence="2">
    <location>
        <begin position="330"/>
        <end position="340"/>
    </location>
</feature>